<dbReference type="AlphaFoldDB" id="A0A0N4TUX2"/>
<dbReference type="Proteomes" id="UP000278627">
    <property type="component" value="Unassembled WGS sequence"/>
</dbReference>
<dbReference type="STRING" id="6280.A0A0N4TUX2"/>
<dbReference type="WBParaSite" id="BPAG_0001261201-mRNA-1">
    <property type="protein sequence ID" value="BPAG_0001261201-mRNA-1"/>
    <property type="gene ID" value="BPAG_0001261201"/>
</dbReference>
<feature type="coiled-coil region" evidence="1">
    <location>
        <begin position="168"/>
        <end position="245"/>
    </location>
</feature>
<feature type="region of interest" description="Disordered" evidence="2">
    <location>
        <begin position="46"/>
        <end position="75"/>
    </location>
</feature>
<keyword evidence="4" id="KW-1185">Reference proteome</keyword>
<organism evidence="5">
    <name type="scientific">Brugia pahangi</name>
    <name type="common">Filarial nematode worm</name>
    <dbReference type="NCBI Taxonomy" id="6280"/>
    <lineage>
        <taxon>Eukaryota</taxon>
        <taxon>Metazoa</taxon>
        <taxon>Ecdysozoa</taxon>
        <taxon>Nematoda</taxon>
        <taxon>Chromadorea</taxon>
        <taxon>Rhabditida</taxon>
        <taxon>Spirurina</taxon>
        <taxon>Spiruromorpha</taxon>
        <taxon>Filarioidea</taxon>
        <taxon>Onchocercidae</taxon>
        <taxon>Brugia</taxon>
    </lineage>
</organism>
<gene>
    <name evidence="3" type="ORF">BPAG_LOCUS12574</name>
</gene>
<keyword evidence="1" id="KW-0175">Coiled coil</keyword>
<dbReference type="EMBL" id="UZAD01013304">
    <property type="protein sequence ID" value="VDN93760.1"/>
    <property type="molecule type" value="Genomic_DNA"/>
</dbReference>
<evidence type="ECO:0000256" key="2">
    <source>
        <dbReference type="SAM" id="MobiDB-lite"/>
    </source>
</evidence>
<dbReference type="Gene3D" id="1.20.1270.60">
    <property type="entry name" value="Arfaptin homology (AH) domain/BAR domain"/>
    <property type="match status" value="1"/>
</dbReference>
<proteinExistence type="predicted"/>
<evidence type="ECO:0000313" key="4">
    <source>
        <dbReference type="Proteomes" id="UP000278627"/>
    </source>
</evidence>
<reference evidence="3 4" key="2">
    <citation type="submission" date="2018-11" db="EMBL/GenBank/DDBJ databases">
        <authorList>
            <consortium name="Pathogen Informatics"/>
        </authorList>
    </citation>
    <scope>NUCLEOTIDE SEQUENCE [LARGE SCALE GENOMIC DNA]</scope>
</reference>
<dbReference type="InterPro" id="IPR027267">
    <property type="entry name" value="AH/BAR_dom_sf"/>
</dbReference>
<evidence type="ECO:0000313" key="3">
    <source>
        <dbReference type="EMBL" id="VDN93760.1"/>
    </source>
</evidence>
<evidence type="ECO:0000256" key="1">
    <source>
        <dbReference type="SAM" id="Coils"/>
    </source>
</evidence>
<evidence type="ECO:0000313" key="5">
    <source>
        <dbReference type="WBParaSite" id="BPAG_0001261201-mRNA-1"/>
    </source>
</evidence>
<protein>
    <submittedName>
        <fullName evidence="5">F-BAR domain-containing protein</fullName>
    </submittedName>
</protein>
<name>A0A0N4TUX2_BRUPA</name>
<sequence>MSRNDKGELHCVHIIQFDEDILLNHSLKELFIQLMMRRSQRHSCSALPAMNNSSNNSSSSSTRDNTDKTDRSFRRRRTTSFGKLSQFLQTGSILGDSGSVQSALLDLSTTGKLMTKIAESQRRGVESLATWAHNSGNAAIDDVMQQTRELYEIFTDKELQFARQYMHYVQQLQKIADAERAVKDAKENVIDLEEKEKKLKREIAKGVSFFRQRRGGDIYLLKQKLEEVKASRERSEQVLSDLRAEMEVVKMFRFRNGMQGIADAYQDFARSCQAIFSCQREIIEMVPAVSNQDVRHMIYRGSPVTRDRVENLRRSLEHGLTVSENNSWPNITVSVPRRRSEPKFHVYQSYNSSPPPPYAAASRNISLPEYQTEAINYQVENAELQTCSHCGQSVQHLPNSNLKHTVVTGNVM</sequence>
<accession>A0A0N4TUX2</accession>
<feature type="compositionally biased region" description="Low complexity" evidence="2">
    <location>
        <begin position="51"/>
        <end position="61"/>
    </location>
</feature>
<reference evidence="5" key="1">
    <citation type="submission" date="2017-02" db="UniProtKB">
        <authorList>
            <consortium name="WormBaseParasite"/>
        </authorList>
    </citation>
    <scope>IDENTIFICATION</scope>
</reference>